<dbReference type="CDD" id="cd05016">
    <property type="entry name" value="SIS_PGI_2"/>
    <property type="match status" value="1"/>
</dbReference>
<protein>
    <recommendedName>
        <fullName evidence="7">Glucose-6-phosphate isomerase</fullName>
        <shortName evidence="7">GPI</shortName>
        <ecNumber evidence="7">5.3.1.9</ecNumber>
    </recommendedName>
    <alternativeName>
        <fullName evidence="7">Phosphoglucose isomerase</fullName>
        <shortName evidence="7">PGI</shortName>
    </alternativeName>
    <alternativeName>
        <fullName evidence="7">Phosphohexose isomerase</fullName>
        <shortName evidence="7">PHI</shortName>
    </alternativeName>
</protein>
<name>A0ABQ6G3A2_9CHLR</name>
<dbReference type="RefSeq" id="WP_338258286.1">
    <property type="nucleotide sequence ID" value="NZ_BSRI01000002.1"/>
</dbReference>
<evidence type="ECO:0000256" key="7">
    <source>
        <dbReference type="HAMAP-Rule" id="MF_00473"/>
    </source>
</evidence>
<feature type="active site" evidence="7">
    <location>
        <position position="505"/>
    </location>
</feature>
<evidence type="ECO:0000256" key="6">
    <source>
        <dbReference type="ARBA" id="ARBA00029321"/>
    </source>
</evidence>
<dbReference type="PANTHER" id="PTHR11469:SF1">
    <property type="entry name" value="GLUCOSE-6-PHOSPHATE ISOMERASE"/>
    <property type="match status" value="1"/>
</dbReference>
<gene>
    <name evidence="7 9" type="primary">pgi</name>
    <name evidence="9" type="ORF">KDH_78350</name>
</gene>
<evidence type="ECO:0000313" key="9">
    <source>
        <dbReference type="EMBL" id="GLV61018.1"/>
    </source>
</evidence>
<sequence length="543" mass="61392">MSATLTQLPSWRALEAHFQKVRDLHLRSLFADDPQRGERFSAEAENIYFDYSKNRVTDETIQLLLKLADEVGLRKRIDAMFSGEKINVTEQRAVLHVALRAPKGSSILVDGQNVVPEVHQVLEKMSNFSNRVRSGEWKGFTGKRIRNIINIGIGGSDLGPHMAYDALRHYSDRNLTCRFVSNVDGTDFAEAVHDLDPEETLFIVSSKTFTTLETLTNARSARDWTLAKLHDEKAIAKHFVAVSTNEKEVAKFGIDTENMFGFWDWVGGRYSYDSAIGLSLMIAIGPENFYDMLAGFHAMDEHFRTTPFEKNLPVLLGLIGIWYNNFFGAETVAILPYDQYLERFSAYLQQLDMESDGKHVDLEGKTVNYQTGPIIWGQPGTNGQHAFYQLIHQGTKLIPCDFIGFCQTLNPVKPHHDLLMANFFAQTEALAFGKTAEEVKADGVADFQVPHRTFEGNHPTNTILADRLTPSMLGKLVALYEHKVFVQGTVWNINSFDQWGVELGKVLANRIIPELESEQQPDLKHDSSTNTLISRYRNLRKAE</sequence>
<dbReference type="InterPro" id="IPR001672">
    <property type="entry name" value="G6P_Isomerase"/>
</dbReference>
<evidence type="ECO:0000256" key="8">
    <source>
        <dbReference type="RuleBase" id="RU000612"/>
    </source>
</evidence>
<dbReference type="Gene3D" id="3.40.50.10490">
    <property type="entry name" value="Glucose-6-phosphate isomerase like protein, domain 1"/>
    <property type="match status" value="2"/>
</dbReference>
<evidence type="ECO:0000256" key="5">
    <source>
        <dbReference type="ARBA" id="ARBA00023235"/>
    </source>
</evidence>
<comment type="pathway">
    <text evidence="1 7 8">Carbohydrate degradation; glycolysis; D-glyceraldehyde 3-phosphate and glycerone phosphate from D-glucose: step 2/4.</text>
</comment>
<dbReference type="InterPro" id="IPR023096">
    <property type="entry name" value="G6P_Isomerase_C"/>
</dbReference>
<evidence type="ECO:0000256" key="4">
    <source>
        <dbReference type="ARBA" id="ARBA00023152"/>
    </source>
</evidence>
<keyword evidence="10" id="KW-1185">Reference proteome</keyword>
<comment type="similarity">
    <text evidence="2 7 8">Belongs to the GPI family.</text>
</comment>
<evidence type="ECO:0000313" key="10">
    <source>
        <dbReference type="Proteomes" id="UP001344906"/>
    </source>
</evidence>
<keyword evidence="3 7" id="KW-0312">Gluconeogenesis</keyword>
<dbReference type="PROSITE" id="PS51463">
    <property type="entry name" value="P_GLUCOSE_ISOMERASE_3"/>
    <property type="match status" value="1"/>
</dbReference>
<comment type="pathway">
    <text evidence="7">Carbohydrate biosynthesis; gluconeogenesis.</text>
</comment>
<comment type="subcellular location">
    <subcellularLocation>
        <location evidence="7">Cytoplasm</location>
    </subcellularLocation>
</comment>
<dbReference type="CDD" id="cd05015">
    <property type="entry name" value="SIS_PGI_1"/>
    <property type="match status" value="1"/>
</dbReference>
<evidence type="ECO:0000256" key="2">
    <source>
        <dbReference type="ARBA" id="ARBA00006604"/>
    </source>
</evidence>
<keyword evidence="7" id="KW-0963">Cytoplasm</keyword>
<feature type="active site" description="Proton donor" evidence="7">
    <location>
        <position position="354"/>
    </location>
</feature>
<dbReference type="InterPro" id="IPR018189">
    <property type="entry name" value="Phosphoglucose_isomerase_CS"/>
</dbReference>
<comment type="caution">
    <text evidence="9">The sequence shown here is derived from an EMBL/GenBank/DDBJ whole genome shotgun (WGS) entry which is preliminary data.</text>
</comment>
<organism evidence="9 10">
    <name type="scientific">Dictyobacter halimunensis</name>
    <dbReference type="NCBI Taxonomy" id="3026934"/>
    <lineage>
        <taxon>Bacteria</taxon>
        <taxon>Bacillati</taxon>
        <taxon>Chloroflexota</taxon>
        <taxon>Ktedonobacteria</taxon>
        <taxon>Ktedonobacterales</taxon>
        <taxon>Dictyobacteraceae</taxon>
        <taxon>Dictyobacter</taxon>
    </lineage>
</organism>
<feature type="active site" evidence="7">
    <location>
        <position position="385"/>
    </location>
</feature>
<dbReference type="PRINTS" id="PR00662">
    <property type="entry name" value="G6PISOMERASE"/>
</dbReference>
<dbReference type="InterPro" id="IPR035482">
    <property type="entry name" value="SIS_PGI_2"/>
</dbReference>
<dbReference type="Pfam" id="PF00342">
    <property type="entry name" value="PGI"/>
    <property type="match status" value="1"/>
</dbReference>
<dbReference type="NCBIfam" id="NF001211">
    <property type="entry name" value="PRK00179.1"/>
    <property type="match status" value="1"/>
</dbReference>
<evidence type="ECO:0000256" key="3">
    <source>
        <dbReference type="ARBA" id="ARBA00022432"/>
    </source>
</evidence>
<dbReference type="InterPro" id="IPR035476">
    <property type="entry name" value="SIS_PGI_1"/>
</dbReference>
<keyword evidence="4 7" id="KW-0324">Glycolysis</keyword>
<dbReference type="GO" id="GO:0016853">
    <property type="term" value="F:isomerase activity"/>
    <property type="evidence" value="ECO:0007669"/>
    <property type="project" value="UniProtKB-KW"/>
</dbReference>
<dbReference type="Gene3D" id="1.10.1390.10">
    <property type="match status" value="1"/>
</dbReference>
<reference evidence="9 10" key="1">
    <citation type="submission" date="2023-02" db="EMBL/GenBank/DDBJ databases">
        <title>Dictyobacter halimunensis sp. nov., a new member of the class Ktedonobacteria from forest soil in a geothermal area.</title>
        <authorList>
            <person name="Rachmania M.K."/>
            <person name="Ningsih F."/>
            <person name="Sakai Y."/>
            <person name="Yabe S."/>
            <person name="Yokota A."/>
            <person name="Sjamsuridzal W."/>
        </authorList>
    </citation>
    <scope>NUCLEOTIDE SEQUENCE [LARGE SCALE GENOMIC DNA]</scope>
    <source>
        <strain evidence="9 10">S3.2.2.5</strain>
    </source>
</reference>
<dbReference type="PROSITE" id="PS00174">
    <property type="entry name" value="P_GLUCOSE_ISOMERASE_2"/>
    <property type="match status" value="1"/>
</dbReference>
<accession>A0ABQ6G3A2</accession>
<comment type="function">
    <text evidence="7">Catalyzes the reversible isomerization of glucose-6-phosphate to fructose-6-phosphate.</text>
</comment>
<dbReference type="Proteomes" id="UP001344906">
    <property type="component" value="Unassembled WGS sequence"/>
</dbReference>
<dbReference type="InterPro" id="IPR046348">
    <property type="entry name" value="SIS_dom_sf"/>
</dbReference>
<dbReference type="EMBL" id="BSRI01000002">
    <property type="protein sequence ID" value="GLV61018.1"/>
    <property type="molecule type" value="Genomic_DNA"/>
</dbReference>
<evidence type="ECO:0000256" key="1">
    <source>
        <dbReference type="ARBA" id="ARBA00004926"/>
    </source>
</evidence>
<comment type="catalytic activity">
    <reaction evidence="6 7 8">
        <text>alpha-D-glucose 6-phosphate = beta-D-fructose 6-phosphate</text>
        <dbReference type="Rhea" id="RHEA:11816"/>
        <dbReference type="ChEBI" id="CHEBI:57634"/>
        <dbReference type="ChEBI" id="CHEBI:58225"/>
        <dbReference type="EC" id="5.3.1.9"/>
    </reaction>
</comment>
<proteinExistence type="inferred from homology"/>
<dbReference type="SUPFAM" id="SSF53697">
    <property type="entry name" value="SIS domain"/>
    <property type="match status" value="1"/>
</dbReference>
<keyword evidence="5 7" id="KW-0413">Isomerase</keyword>
<dbReference type="PANTHER" id="PTHR11469">
    <property type="entry name" value="GLUCOSE-6-PHOSPHATE ISOMERASE"/>
    <property type="match status" value="1"/>
</dbReference>
<dbReference type="HAMAP" id="MF_00473">
    <property type="entry name" value="G6P_isomerase"/>
    <property type="match status" value="1"/>
</dbReference>
<dbReference type="EC" id="5.3.1.9" evidence="7"/>